<dbReference type="PANTHER" id="PTHR18964:SF149">
    <property type="entry name" value="BIFUNCTIONAL UDP-N-ACETYLGLUCOSAMINE 2-EPIMERASE_N-ACETYLMANNOSAMINE KINASE"/>
    <property type="match status" value="1"/>
</dbReference>
<dbReference type="InterPro" id="IPR043129">
    <property type="entry name" value="ATPase_NBD"/>
</dbReference>
<protein>
    <submittedName>
        <fullName evidence="3">Glucokinase</fullName>
        <ecNumber evidence="3">2.7.1.2</ecNumber>
    </submittedName>
</protein>
<dbReference type="InterPro" id="IPR036388">
    <property type="entry name" value="WH-like_DNA-bd_sf"/>
</dbReference>
<dbReference type="EMBL" id="FUHU01000044">
    <property type="protein sequence ID" value="SJM66694.1"/>
    <property type="molecule type" value="Genomic_DNA"/>
</dbReference>
<evidence type="ECO:0000313" key="4">
    <source>
        <dbReference type="Proteomes" id="UP000195787"/>
    </source>
</evidence>
<comment type="similarity">
    <text evidence="1">Belongs to the ROK (NagC/XylR) family.</text>
</comment>
<dbReference type="Proteomes" id="UP000195787">
    <property type="component" value="Unassembled WGS sequence"/>
</dbReference>
<dbReference type="InterPro" id="IPR036390">
    <property type="entry name" value="WH_DNA-bd_sf"/>
</dbReference>
<keyword evidence="3" id="KW-0418">Kinase</keyword>
<name>A0A1R4GEU6_9MICO</name>
<organism evidence="3 4">
    <name type="scientific">Agrococcus casei LMG 22410</name>
    <dbReference type="NCBI Taxonomy" id="1255656"/>
    <lineage>
        <taxon>Bacteria</taxon>
        <taxon>Bacillati</taxon>
        <taxon>Actinomycetota</taxon>
        <taxon>Actinomycetes</taxon>
        <taxon>Micrococcales</taxon>
        <taxon>Microbacteriaceae</taxon>
        <taxon>Agrococcus</taxon>
    </lineage>
</organism>
<dbReference type="Gene3D" id="1.10.10.10">
    <property type="entry name" value="Winged helix-like DNA-binding domain superfamily/Winged helix DNA-binding domain"/>
    <property type="match status" value="1"/>
</dbReference>
<dbReference type="GO" id="GO:0004340">
    <property type="term" value="F:glucokinase activity"/>
    <property type="evidence" value="ECO:0007669"/>
    <property type="project" value="UniProtKB-EC"/>
</dbReference>
<dbReference type="OrthoDB" id="9810372at2"/>
<sequence length="380" mass="39274">MNDQRGGFPVTGSVARRSLRPQDARRHHRALVLSLLQRSPGSSRAQLARSTGLSQVAISGVVAELITEGIVAEQGVRPSKRPGAPARALHLISAARTVAAVAISSADEIEGTLFDLTGTQLFHTTVSRAGAVGPDALALLEGVIETVLQQAEAPVLGIGVSATGIIDAEGVVRSSSHLAWSDLPLRAHLEQRMRLPVAVVGGVTAIGIAEVSEGDTSHDLLMVRIGNGVGAATIVNGSVVHGLHGAAGEFGHVVVDPSSDRLCQCGRRGCLEATLATPQLRDRLARASASEHDTVLAEAGRMLGIALAPAVAVLGLTDIAVTGPRDLIEGPLLAACRDQLSESLLDVVAARLRVRIAEGDESARLRGVFAIVLSNELGIA</sequence>
<keyword evidence="3" id="KW-0808">Transferase</keyword>
<feature type="region of interest" description="Disordered" evidence="2">
    <location>
        <begin position="1"/>
        <end position="25"/>
    </location>
</feature>
<dbReference type="RefSeq" id="WP_159456977.1">
    <property type="nucleotide sequence ID" value="NZ_FUHU01000044.1"/>
</dbReference>
<keyword evidence="4" id="KW-1185">Reference proteome</keyword>
<accession>A0A1R4GEU6</accession>
<dbReference type="AlphaFoldDB" id="A0A1R4GEU6"/>
<evidence type="ECO:0000313" key="3">
    <source>
        <dbReference type="EMBL" id="SJM66694.1"/>
    </source>
</evidence>
<evidence type="ECO:0000256" key="1">
    <source>
        <dbReference type="ARBA" id="ARBA00006479"/>
    </source>
</evidence>
<dbReference type="InterPro" id="IPR000600">
    <property type="entry name" value="ROK"/>
</dbReference>
<dbReference type="PANTHER" id="PTHR18964">
    <property type="entry name" value="ROK (REPRESSOR, ORF, KINASE) FAMILY"/>
    <property type="match status" value="1"/>
</dbReference>
<reference evidence="3 4" key="1">
    <citation type="submission" date="2017-02" db="EMBL/GenBank/DDBJ databases">
        <authorList>
            <person name="Peterson S.W."/>
        </authorList>
    </citation>
    <scope>NUCLEOTIDE SEQUENCE [LARGE SCALE GENOMIC DNA]</scope>
    <source>
        <strain evidence="3 4">LMG 22410</strain>
    </source>
</reference>
<proteinExistence type="inferred from homology"/>
<evidence type="ECO:0000256" key="2">
    <source>
        <dbReference type="SAM" id="MobiDB-lite"/>
    </source>
</evidence>
<dbReference type="SUPFAM" id="SSF46785">
    <property type="entry name" value="Winged helix' DNA-binding domain"/>
    <property type="match status" value="1"/>
</dbReference>
<dbReference type="Gene3D" id="3.30.420.40">
    <property type="match status" value="2"/>
</dbReference>
<dbReference type="EC" id="2.7.1.2" evidence="3"/>
<dbReference type="SUPFAM" id="SSF53067">
    <property type="entry name" value="Actin-like ATPase domain"/>
    <property type="match status" value="1"/>
</dbReference>
<dbReference type="GeneID" id="303173809"/>
<gene>
    <name evidence="3" type="ORF">CZ674_11385</name>
</gene>
<dbReference type="Pfam" id="PF00480">
    <property type="entry name" value="ROK"/>
    <property type="match status" value="1"/>
</dbReference>